<dbReference type="InterPro" id="IPR045564">
    <property type="entry name" value="DUF5910"/>
</dbReference>
<keyword evidence="3" id="KW-1185">Reference proteome</keyword>
<gene>
    <name evidence="2" type="ORF">GP486_005585</name>
</gene>
<sequence>MFPITKLWVVFTFIVSIAATPFSLDRRAGSVVVGYRSVSKTQADAYKAAGSTLTWDGSQNSQQLGPGVYISPVYADWAGAANDPWYCVILADSDAWNLVNKAWIPGTDGCKELWWGKGADNRAAYLKDIAGPGATPANTVLLSQIDGFQKLQLLIPPELLDANGGGLKIKAQCAAASDTAGSDAIKAFGDVNWAGWLNVKGTVQTV</sequence>
<dbReference type="EMBL" id="JAGHQM010001071">
    <property type="protein sequence ID" value="KAH0556558.1"/>
    <property type="molecule type" value="Genomic_DNA"/>
</dbReference>
<feature type="signal peptide" evidence="1">
    <location>
        <begin position="1"/>
        <end position="19"/>
    </location>
</feature>
<evidence type="ECO:0000256" key="1">
    <source>
        <dbReference type="SAM" id="SignalP"/>
    </source>
</evidence>
<evidence type="ECO:0000313" key="2">
    <source>
        <dbReference type="EMBL" id="KAH0556558.1"/>
    </source>
</evidence>
<accession>A0A9P8L8Y8</accession>
<comment type="caution">
    <text evidence="2">The sequence shown here is derived from an EMBL/GenBank/DDBJ whole genome shotgun (WGS) entry which is preliminary data.</text>
</comment>
<keyword evidence="1" id="KW-0732">Signal</keyword>
<name>A0A9P8L8Y8_9PEZI</name>
<protein>
    <submittedName>
        <fullName evidence="2">Uncharacterized protein</fullName>
    </submittedName>
</protein>
<feature type="chain" id="PRO_5040106405" evidence="1">
    <location>
        <begin position="20"/>
        <end position="206"/>
    </location>
</feature>
<dbReference type="AlphaFoldDB" id="A0A9P8L8Y8"/>
<organism evidence="2 3">
    <name type="scientific">Trichoglossum hirsutum</name>
    <dbReference type="NCBI Taxonomy" id="265104"/>
    <lineage>
        <taxon>Eukaryota</taxon>
        <taxon>Fungi</taxon>
        <taxon>Dikarya</taxon>
        <taxon>Ascomycota</taxon>
        <taxon>Pezizomycotina</taxon>
        <taxon>Geoglossomycetes</taxon>
        <taxon>Geoglossales</taxon>
        <taxon>Geoglossaceae</taxon>
        <taxon>Trichoglossum</taxon>
    </lineage>
</organism>
<dbReference type="Proteomes" id="UP000750711">
    <property type="component" value="Unassembled WGS sequence"/>
</dbReference>
<reference evidence="2" key="1">
    <citation type="submission" date="2021-03" db="EMBL/GenBank/DDBJ databases">
        <title>Comparative genomics and phylogenomic investigation of the class Geoglossomycetes provide insights into ecological specialization and systematics.</title>
        <authorList>
            <person name="Melie T."/>
            <person name="Pirro S."/>
            <person name="Miller A.N."/>
            <person name="Quandt A."/>
        </authorList>
    </citation>
    <scope>NUCLEOTIDE SEQUENCE</scope>
    <source>
        <strain evidence="2">CAQ_001_2017</strain>
    </source>
</reference>
<proteinExistence type="predicted"/>
<evidence type="ECO:0000313" key="3">
    <source>
        <dbReference type="Proteomes" id="UP000750711"/>
    </source>
</evidence>
<dbReference type="Pfam" id="PF19287">
    <property type="entry name" value="DUF5910"/>
    <property type="match status" value="1"/>
</dbReference>